<evidence type="ECO:0000256" key="1">
    <source>
        <dbReference type="ARBA" id="ARBA00004319"/>
    </source>
</evidence>
<evidence type="ECO:0000313" key="14">
    <source>
        <dbReference type="Proteomes" id="UP000784294"/>
    </source>
</evidence>
<evidence type="ECO:0000313" key="13">
    <source>
        <dbReference type="EMBL" id="VEL33304.1"/>
    </source>
</evidence>
<dbReference type="EMBL" id="CAAALY010245542">
    <property type="protein sequence ID" value="VEL33304.1"/>
    <property type="molecule type" value="Genomic_DNA"/>
</dbReference>
<evidence type="ECO:0000256" key="3">
    <source>
        <dbReference type="ARBA" id="ARBA00022729"/>
    </source>
</evidence>
<accession>A0A448XCD3</accession>
<keyword evidence="5" id="KW-0256">Endoplasmic reticulum</keyword>
<evidence type="ECO:0000256" key="7">
    <source>
        <dbReference type="ARBA" id="ARBA00023180"/>
    </source>
</evidence>
<protein>
    <recommendedName>
        <fullName evidence="11">Reticulocalbin-3</fullName>
    </recommendedName>
</protein>
<dbReference type="AlphaFoldDB" id="A0A448XCD3"/>
<evidence type="ECO:0000256" key="2">
    <source>
        <dbReference type="ARBA" id="ARBA00022723"/>
    </source>
</evidence>
<evidence type="ECO:0000256" key="8">
    <source>
        <dbReference type="ARBA" id="ARBA00023186"/>
    </source>
</evidence>
<feature type="domain" description="EF-hand" evidence="12">
    <location>
        <begin position="88"/>
        <end position="123"/>
    </location>
</feature>
<dbReference type="InterPro" id="IPR002048">
    <property type="entry name" value="EF_hand_dom"/>
</dbReference>
<dbReference type="GO" id="GO:0005509">
    <property type="term" value="F:calcium ion binding"/>
    <property type="evidence" value="ECO:0007669"/>
    <property type="project" value="InterPro"/>
</dbReference>
<keyword evidence="8" id="KW-0143">Chaperone</keyword>
<keyword evidence="14" id="KW-1185">Reference proteome</keyword>
<dbReference type="InterPro" id="IPR018247">
    <property type="entry name" value="EF_Hand_1_Ca_BS"/>
</dbReference>
<keyword evidence="3" id="KW-0732">Signal</keyword>
<comment type="function">
    <text evidence="9">Probable molecular chaperone assisting protein biosynthesis and transport in the endoplasmic reticulum. Required for the proper biosynthesis and transport of pulmonary surfactant-associated protein A/SP-A, pulmonary surfactant-associated protein D/SP-D and the lipid transporter ABCA3. By regulating both the proper expression and the degradation through the endoplasmic reticulum-associated protein degradation pathway of these proteins plays a crucial role in pulmonary surfactant homeostasis. Has an anti-fibrotic activity by negatively regulating the secretion of type I and type III collagens. This calcium-binding protein also transiently associates with immature PCSK6 and regulates its secretion.</text>
</comment>
<dbReference type="SMART" id="SM00054">
    <property type="entry name" value="EFh"/>
    <property type="match status" value="4"/>
</dbReference>
<keyword evidence="6" id="KW-0106">Calcium</keyword>
<dbReference type="GO" id="GO:0015031">
    <property type="term" value="P:protein transport"/>
    <property type="evidence" value="ECO:0007669"/>
    <property type="project" value="UniProtKB-ARBA"/>
</dbReference>
<sequence length="255" mass="29896">MKKIVKLIDTNGDGMVTKDELKKWISEVAVKVRENEAKQQWAHVNREESLEIDWEVYSLNAFGPEEVTETFLNKARAEDTENIKQYLKVIRRDKRRWEAADLDGNGRLNREEFSDFVRAEDRPHMLDALVEETVESMDNDGDGQISLDEYIADVARSLGEQNGNESNNDWQKRFREEYTSYRDKNKDGHLDKDEIKDWIWPKGYDPIEAEAQHLMFYADSDKDEKLTVEEVIDKYDLFVGSQATNYGRSLEKEEL</sequence>
<organism evidence="13 14">
    <name type="scientific">Protopolystoma xenopodis</name>
    <dbReference type="NCBI Taxonomy" id="117903"/>
    <lineage>
        <taxon>Eukaryota</taxon>
        <taxon>Metazoa</taxon>
        <taxon>Spiralia</taxon>
        <taxon>Lophotrochozoa</taxon>
        <taxon>Platyhelminthes</taxon>
        <taxon>Monogenea</taxon>
        <taxon>Polyopisthocotylea</taxon>
        <taxon>Polystomatidea</taxon>
        <taxon>Polystomatidae</taxon>
        <taxon>Protopolystoma</taxon>
    </lineage>
</organism>
<dbReference type="Gene3D" id="1.10.238.10">
    <property type="entry name" value="EF-hand"/>
    <property type="match status" value="2"/>
</dbReference>
<dbReference type="Pfam" id="PF13202">
    <property type="entry name" value="EF-hand_5"/>
    <property type="match status" value="2"/>
</dbReference>
<feature type="domain" description="EF-hand" evidence="12">
    <location>
        <begin position="1"/>
        <end position="31"/>
    </location>
</feature>
<evidence type="ECO:0000256" key="10">
    <source>
        <dbReference type="ARBA" id="ARBA00063143"/>
    </source>
</evidence>
<dbReference type="GO" id="GO:0005788">
    <property type="term" value="C:endoplasmic reticulum lumen"/>
    <property type="evidence" value="ECO:0007669"/>
    <property type="project" value="UniProtKB-SubCell"/>
</dbReference>
<evidence type="ECO:0000259" key="12">
    <source>
        <dbReference type="PROSITE" id="PS50222"/>
    </source>
</evidence>
<keyword evidence="4" id="KW-0677">Repeat</keyword>
<evidence type="ECO:0000256" key="6">
    <source>
        <dbReference type="ARBA" id="ARBA00022837"/>
    </source>
</evidence>
<evidence type="ECO:0000256" key="11">
    <source>
        <dbReference type="ARBA" id="ARBA00072696"/>
    </source>
</evidence>
<evidence type="ECO:0000256" key="5">
    <source>
        <dbReference type="ARBA" id="ARBA00022824"/>
    </source>
</evidence>
<evidence type="ECO:0000256" key="9">
    <source>
        <dbReference type="ARBA" id="ARBA00056975"/>
    </source>
</evidence>
<proteinExistence type="predicted"/>
<reference evidence="13" key="1">
    <citation type="submission" date="2018-11" db="EMBL/GenBank/DDBJ databases">
        <authorList>
            <consortium name="Pathogen Informatics"/>
        </authorList>
    </citation>
    <scope>NUCLEOTIDE SEQUENCE</scope>
</reference>
<dbReference type="InterPro" id="IPR011992">
    <property type="entry name" value="EF-hand-dom_pair"/>
</dbReference>
<comment type="caution">
    <text evidence="13">The sequence shown here is derived from an EMBL/GenBank/DDBJ whole genome shotgun (WGS) entry which is preliminary data.</text>
</comment>
<dbReference type="PROSITE" id="PS00018">
    <property type="entry name" value="EF_HAND_1"/>
    <property type="match status" value="4"/>
</dbReference>
<dbReference type="FunFam" id="1.10.238.10:FF:000104">
    <property type="entry name" value="calumenin isoform X1"/>
    <property type="match status" value="1"/>
</dbReference>
<dbReference type="PANTHER" id="PTHR10827:SF52">
    <property type="entry name" value="IP16409P"/>
    <property type="match status" value="1"/>
</dbReference>
<keyword evidence="7" id="KW-0325">Glycoprotein</keyword>
<dbReference type="Pfam" id="PF13499">
    <property type="entry name" value="EF-hand_7"/>
    <property type="match status" value="1"/>
</dbReference>
<keyword evidence="2" id="KW-0479">Metal-binding</keyword>
<comment type="subunit">
    <text evidence="10">Interacts with PCSK6 (immature form including the propeptide); probably involved in the maturation and the secretion of PCSK6.</text>
</comment>
<gene>
    <name evidence="13" type="ORF">PXEA_LOCUS26744</name>
</gene>
<dbReference type="PANTHER" id="PTHR10827">
    <property type="entry name" value="RETICULOCALBIN"/>
    <property type="match status" value="1"/>
</dbReference>
<evidence type="ECO:0000256" key="4">
    <source>
        <dbReference type="ARBA" id="ARBA00022737"/>
    </source>
</evidence>
<dbReference type="PROSITE" id="PS50222">
    <property type="entry name" value="EF_HAND_2"/>
    <property type="match status" value="3"/>
</dbReference>
<dbReference type="SUPFAM" id="SSF47473">
    <property type="entry name" value="EF-hand"/>
    <property type="match status" value="2"/>
</dbReference>
<name>A0A448XCD3_9PLAT</name>
<feature type="domain" description="EF-hand" evidence="12">
    <location>
        <begin position="125"/>
        <end position="160"/>
    </location>
</feature>
<dbReference type="OrthoDB" id="293868at2759"/>
<dbReference type="Proteomes" id="UP000784294">
    <property type="component" value="Unassembled WGS sequence"/>
</dbReference>
<comment type="subcellular location">
    <subcellularLocation>
        <location evidence="1">Endoplasmic reticulum lumen</location>
    </subcellularLocation>
</comment>